<reference evidence="13" key="1">
    <citation type="submission" date="2023-07" db="EMBL/GenBank/DDBJ databases">
        <title>Genome sequencing of Purple Non-Sulfur Bacteria from various extreme environments.</title>
        <authorList>
            <person name="Mayer M."/>
        </authorList>
    </citation>
    <scope>NUCLEOTIDE SEQUENCE [LARGE SCALE GENOMIC DNA]</scope>
    <source>
        <strain evidence="13">DSM 17935</strain>
    </source>
</reference>
<evidence type="ECO:0000256" key="11">
    <source>
        <dbReference type="NCBIfam" id="TIGR00215"/>
    </source>
</evidence>
<dbReference type="Proteomes" id="UP001209755">
    <property type="component" value="Unassembled WGS sequence"/>
</dbReference>
<dbReference type="EMBL" id="JAOQNS010000004">
    <property type="protein sequence ID" value="MCW2307602.1"/>
    <property type="molecule type" value="Genomic_DNA"/>
</dbReference>
<keyword evidence="6" id="KW-0441">Lipid A biosynthesis</keyword>
<dbReference type="InterPro" id="IPR003835">
    <property type="entry name" value="Glyco_trans_19"/>
</dbReference>
<comment type="caution">
    <text evidence="12">The sequence shown here is derived from an EMBL/GenBank/DDBJ whole genome shotgun (WGS) entry which is preliminary data.</text>
</comment>
<evidence type="ECO:0000256" key="3">
    <source>
        <dbReference type="ARBA" id="ARBA00012687"/>
    </source>
</evidence>
<keyword evidence="7 12" id="KW-0328">Glycosyltransferase</keyword>
<organism evidence="12 13">
    <name type="scientific">Rhodobium gokarnense</name>
    <dbReference type="NCBI Taxonomy" id="364296"/>
    <lineage>
        <taxon>Bacteria</taxon>
        <taxon>Pseudomonadati</taxon>
        <taxon>Pseudomonadota</taxon>
        <taxon>Alphaproteobacteria</taxon>
        <taxon>Hyphomicrobiales</taxon>
        <taxon>Rhodobiaceae</taxon>
        <taxon>Rhodobium</taxon>
    </lineage>
</organism>
<evidence type="ECO:0000256" key="8">
    <source>
        <dbReference type="ARBA" id="ARBA00022679"/>
    </source>
</evidence>
<evidence type="ECO:0000256" key="2">
    <source>
        <dbReference type="ARBA" id="ARBA00007868"/>
    </source>
</evidence>
<dbReference type="SUPFAM" id="SSF53756">
    <property type="entry name" value="UDP-Glycosyltransferase/glycogen phosphorylase"/>
    <property type="match status" value="1"/>
</dbReference>
<evidence type="ECO:0000256" key="4">
    <source>
        <dbReference type="ARBA" id="ARBA00020902"/>
    </source>
</evidence>
<evidence type="ECO:0000256" key="1">
    <source>
        <dbReference type="ARBA" id="ARBA00002056"/>
    </source>
</evidence>
<proteinExistence type="inferred from homology"/>
<keyword evidence="9" id="KW-0443">Lipid metabolism</keyword>
<evidence type="ECO:0000313" key="13">
    <source>
        <dbReference type="Proteomes" id="UP001209755"/>
    </source>
</evidence>
<keyword evidence="8 12" id="KW-0808">Transferase</keyword>
<evidence type="ECO:0000256" key="5">
    <source>
        <dbReference type="ARBA" id="ARBA00022516"/>
    </source>
</evidence>
<protein>
    <recommendedName>
        <fullName evidence="4 11">Lipid-A-disaccharide synthase</fullName>
        <ecNumber evidence="3 11">2.4.1.182</ecNumber>
    </recommendedName>
</protein>
<evidence type="ECO:0000313" key="12">
    <source>
        <dbReference type="EMBL" id="MCW2307602.1"/>
    </source>
</evidence>
<gene>
    <name evidence="12" type="ORF">M2319_001933</name>
</gene>
<sequence length="405" mass="43982">MTAPLKIAIIVGEESGDQLGAALIDALIARCGGDALSFSGTGGERMAVRGFQSLFALDDIAVMGITAVLGRLPLILKRIRETAEAVLAADPDVLVLIDSPDFTHRVARTVRKARPDIPVVDYVSPSVWAWRPGRARAMRAYVDRVLAILPFEPEAHRRLGGPMCDYVGHPLVEREDLWKEAGERVPLADAEAPVLLVLPGSRRGEIERMMPVFGETLARIAAGASRKPQVLLPAVPHLRGEIEARMADWSMTPEIVSGEAEKFAAFRRAHAALATSGTVSLELALAGVPTVIAYRLDAVYRQLNRLRRVFPKMVQVDTMVLPNLILRQKAIPEFLDLDGTPERLADAMLPLLSETPERARQVAAFRRLRDEMTLEGGEAPSARAARIVLDVAGAMLDVAGAIEKG</sequence>
<evidence type="ECO:0000256" key="9">
    <source>
        <dbReference type="ARBA" id="ARBA00023098"/>
    </source>
</evidence>
<comment type="function">
    <text evidence="1">Condensation of UDP-2,3-diacylglucosamine and 2,3-diacylglucosamine-1-phosphate to form lipid A disaccharide, a precursor of lipid A, a phosphorylated glycolipid that anchors the lipopolysaccharide to the outer membrane of the cell.</text>
</comment>
<dbReference type="RefSeq" id="WP_264601244.1">
    <property type="nucleotide sequence ID" value="NZ_JAOQNS010000004.1"/>
</dbReference>
<dbReference type="EC" id="2.4.1.182" evidence="3 11"/>
<evidence type="ECO:0000256" key="6">
    <source>
        <dbReference type="ARBA" id="ARBA00022556"/>
    </source>
</evidence>
<evidence type="ECO:0000256" key="7">
    <source>
        <dbReference type="ARBA" id="ARBA00022676"/>
    </source>
</evidence>
<dbReference type="Pfam" id="PF02684">
    <property type="entry name" value="LpxB"/>
    <property type="match status" value="1"/>
</dbReference>
<dbReference type="GO" id="GO:0008915">
    <property type="term" value="F:lipid-A-disaccharide synthase activity"/>
    <property type="evidence" value="ECO:0007669"/>
    <property type="project" value="UniProtKB-EC"/>
</dbReference>
<evidence type="ECO:0000256" key="10">
    <source>
        <dbReference type="ARBA" id="ARBA00048975"/>
    </source>
</evidence>
<dbReference type="PANTHER" id="PTHR30372">
    <property type="entry name" value="LIPID-A-DISACCHARIDE SYNTHASE"/>
    <property type="match status" value="1"/>
</dbReference>
<keyword evidence="5" id="KW-0444">Lipid biosynthesis</keyword>
<name>A0ABT3HB25_9HYPH</name>
<comment type="catalytic activity">
    <reaction evidence="10">
        <text>a lipid X + a UDP-2-N,3-O-bis[(3R)-3-hydroxyacyl]-alpha-D-glucosamine = a lipid A disaccharide + UDP + H(+)</text>
        <dbReference type="Rhea" id="RHEA:67828"/>
        <dbReference type="ChEBI" id="CHEBI:15378"/>
        <dbReference type="ChEBI" id="CHEBI:58223"/>
        <dbReference type="ChEBI" id="CHEBI:137748"/>
        <dbReference type="ChEBI" id="CHEBI:176338"/>
        <dbReference type="ChEBI" id="CHEBI:176343"/>
        <dbReference type="EC" id="2.4.1.182"/>
    </reaction>
</comment>
<dbReference type="PANTHER" id="PTHR30372:SF4">
    <property type="entry name" value="LIPID-A-DISACCHARIDE SYNTHASE, MITOCHONDRIAL-RELATED"/>
    <property type="match status" value="1"/>
</dbReference>
<comment type="similarity">
    <text evidence="2">Belongs to the LpxB family.</text>
</comment>
<dbReference type="NCBIfam" id="TIGR00215">
    <property type="entry name" value="lpxB"/>
    <property type="match status" value="1"/>
</dbReference>
<accession>A0ABT3HB25</accession>
<keyword evidence="13" id="KW-1185">Reference proteome</keyword>